<organism evidence="1 2">
    <name type="scientific">Deinococcus carri</name>
    <dbReference type="NCBI Taxonomy" id="1211323"/>
    <lineage>
        <taxon>Bacteria</taxon>
        <taxon>Thermotogati</taxon>
        <taxon>Deinococcota</taxon>
        <taxon>Deinococci</taxon>
        <taxon>Deinococcales</taxon>
        <taxon>Deinococcaceae</taxon>
        <taxon>Deinococcus</taxon>
    </lineage>
</organism>
<dbReference type="Proteomes" id="UP001401887">
    <property type="component" value="Unassembled WGS sequence"/>
</dbReference>
<reference evidence="1 2" key="1">
    <citation type="submission" date="2024-02" db="EMBL/GenBank/DDBJ databases">
        <title>Deinococcus carri NBRC 110142.</title>
        <authorList>
            <person name="Ichikawa N."/>
            <person name="Katano-Makiyama Y."/>
            <person name="Hidaka K."/>
        </authorList>
    </citation>
    <scope>NUCLEOTIDE SEQUENCE [LARGE SCALE GENOMIC DNA]</scope>
    <source>
        <strain evidence="1 2">NBRC 110142</strain>
    </source>
</reference>
<dbReference type="EMBL" id="BAABRP010000009">
    <property type="protein sequence ID" value="GAA5513662.1"/>
    <property type="molecule type" value="Genomic_DNA"/>
</dbReference>
<evidence type="ECO:0000313" key="2">
    <source>
        <dbReference type="Proteomes" id="UP001401887"/>
    </source>
</evidence>
<accession>A0ABP9W8I5</accession>
<evidence type="ECO:0000313" key="1">
    <source>
        <dbReference type="EMBL" id="GAA5513662.1"/>
    </source>
</evidence>
<keyword evidence="2" id="KW-1185">Reference proteome</keyword>
<gene>
    <name evidence="1" type="ORF">Dcar01_02406</name>
</gene>
<protein>
    <submittedName>
        <fullName evidence="1">Uncharacterized protein</fullName>
    </submittedName>
</protein>
<proteinExistence type="predicted"/>
<dbReference type="RefSeq" id="WP_345465449.1">
    <property type="nucleotide sequence ID" value="NZ_BAABRP010000009.1"/>
</dbReference>
<name>A0ABP9W8I5_9DEIO</name>
<sequence>MGQITRRSPGADLSPLDARLDALEGTTYSSRTLSSDYWPEYAIRADENVWTRLQRGGASAPPLQVPPLPLARPGHKWEAQIEGFLRLRTTKRGTVYVGIQLNGAGMGSVSGGKLFTEGGDDLLPIMQRLPVNGGETIYFSVYSQAAGGDTLTIIPNPYPYLLVREVVA</sequence>
<comment type="caution">
    <text evidence="1">The sequence shown here is derived from an EMBL/GenBank/DDBJ whole genome shotgun (WGS) entry which is preliminary data.</text>
</comment>